<feature type="compositionally biased region" description="Basic and acidic residues" evidence="1">
    <location>
        <begin position="133"/>
        <end position="147"/>
    </location>
</feature>
<evidence type="ECO:0000313" key="4">
    <source>
        <dbReference type="Proteomes" id="UP000005408"/>
    </source>
</evidence>
<feature type="region of interest" description="Disordered" evidence="1">
    <location>
        <begin position="133"/>
        <end position="152"/>
    </location>
</feature>
<dbReference type="EnsemblMetazoa" id="G6315.1">
    <property type="protein sequence ID" value="G6315.1:cds"/>
    <property type="gene ID" value="G6315"/>
</dbReference>
<evidence type="ECO:0000313" key="3">
    <source>
        <dbReference type="EnsemblMetazoa" id="G6315.1:cds"/>
    </source>
</evidence>
<protein>
    <recommendedName>
        <fullName evidence="2">DUF6570 domain-containing protein</fullName>
    </recommendedName>
</protein>
<sequence length="192" mass="22045">MPTQCQAKNLLLDSIPEELKKLCDLECQLISKRIPFMKIVNLPRAAQKGIKGAVVNVPTDLSKIKSRKWTLKQKVFRLREIQSLLCVILTSCSKSVSLLNSYRYRFIGNLSGMKNSRIMESKAYKFEKDKINEGRNIKGQPKREKPRSGVAGTEFIGDSEKRKQTLYQRKKTLFNKDESTGMNIHEHLIDTI</sequence>
<keyword evidence="4" id="KW-1185">Reference proteome</keyword>
<dbReference type="Proteomes" id="UP000005408">
    <property type="component" value="Unassembled WGS sequence"/>
</dbReference>
<feature type="domain" description="DUF6570" evidence="2">
    <location>
        <begin position="1"/>
        <end position="94"/>
    </location>
</feature>
<evidence type="ECO:0000259" key="2">
    <source>
        <dbReference type="Pfam" id="PF20209"/>
    </source>
</evidence>
<dbReference type="Pfam" id="PF20209">
    <property type="entry name" value="DUF6570"/>
    <property type="match status" value="1"/>
</dbReference>
<organism evidence="3 4">
    <name type="scientific">Magallana gigas</name>
    <name type="common">Pacific oyster</name>
    <name type="synonym">Crassostrea gigas</name>
    <dbReference type="NCBI Taxonomy" id="29159"/>
    <lineage>
        <taxon>Eukaryota</taxon>
        <taxon>Metazoa</taxon>
        <taxon>Spiralia</taxon>
        <taxon>Lophotrochozoa</taxon>
        <taxon>Mollusca</taxon>
        <taxon>Bivalvia</taxon>
        <taxon>Autobranchia</taxon>
        <taxon>Pteriomorphia</taxon>
        <taxon>Ostreida</taxon>
        <taxon>Ostreoidea</taxon>
        <taxon>Ostreidae</taxon>
        <taxon>Magallana</taxon>
    </lineage>
</organism>
<reference evidence="3" key="1">
    <citation type="submission" date="2022-08" db="UniProtKB">
        <authorList>
            <consortium name="EnsemblMetazoa"/>
        </authorList>
    </citation>
    <scope>IDENTIFICATION</scope>
    <source>
        <strain evidence="3">05x7-T-G4-1.051#20</strain>
    </source>
</reference>
<dbReference type="InterPro" id="IPR046700">
    <property type="entry name" value="DUF6570"/>
</dbReference>
<proteinExistence type="predicted"/>
<name>A0A8W8NCK4_MAGGI</name>
<dbReference type="AlphaFoldDB" id="A0A8W8NCK4"/>
<evidence type="ECO:0000256" key="1">
    <source>
        <dbReference type="SAM" id="MobiDB-lite"/>
    </source>
</evidence>
<accession>A0A8W8NCK4</accession>